<protein>
    <submittedName>
        <fullName evidence="2">Glycosyltransferase gtf1</fullName>
    </submittedName>
</protein>
<dbReference type="AlphaFoldDB" id="A0A172WZT4"/>
<gene>
    <name evidence="2" type="primary">gtf1</name>
</gene>
<organism evidence="2">
    <name type="scientific">Hafnia alvei</name>
    <dbReference type="NCBI Taxonomy" id="569"/>
    <lineage>
        <taxon>Bacteria</taxon>
        <taxon>Pseudomonadati</taxon>
        <taxon>Pseudomonadota</taxon>
        <taxon>Gammaproteobacteria</taxon>
        <taxon>Enterobacterales</taxon>
        <taxon>Hafniaceae</taxon>
        <taxon>Hafnia</taxon>
    </lineage>
</organism>
<accession>A0A172WZT4</accession>
<dbReference type="GO" id="GO:0016757">
    <property type="term" value="F:glycosyltransferase activity"/>
    <property type="evidence" value="ECO:0007669"/>
    <property type="project" value="InterPro"/>
</dbReference>
<reference evidence="2" key="1">
    <citation type="journal article" date="2016" name="PLoS ONE">
        <title>Genetic Diversity of O-Antigens in Hafnia alvei and the Development of a Suspension Array for Serotype Detection.</title>
        <authorList>
            <person name="Duan Z."/>
            <person name="Niedziela T."/>
            <person name="Lugowski C."/>
            <person name="Cao B."/>
            <person name="Wang T."/>
            <person name="Xu L."/>
            <person name="Yang B."/>
            <person name="Liu B."/>
            <person name="Wang L."/>
        </authorList>
    </citation>
    <scope>NUCLEOTIDE SEQUENCE</scope>
    <source>
        <strain evidence="2">PCM1188</strain>
    </source>
</reference>
<dbReference type="InterPro" id="IPR001296">
    <property type="entry name" value="Glyco_trans_1"/>
</dbReference>
<dbReference type="Gene3D" id="3.40.50.2000">
    <property type="entry name" value="Glycogen Phosphorylase B"/>
    <property type="match status" value="2"/>
</dbReference>
<name>A0A172WZT4_HAFAL</name>
<dbReference type="PANTHER" id="PTHR12526">
    <property type="entry name" value="GLYCOSYLTRANSFERASE"/>
    <property type="match status" value="1"/>
</dbReference>
<evidence type="ECO:0000259" key="1">
    <source>
        <dbReference type="Pfam" id="PF00534"/>
    </source>
</evidence>
<dbReference type="PANTHER" id="PTHR12526:SF630">
    <property type="entry name" value="GLYCOSYLTRANSFERASE"/>
    <property type="match status" value="1"/>
</dbReference>
<sequence>MVNFNEIVIIHEYGEPSHYIALTTWAKKNDIKVKYIEFSIARNIYRAIKLRRYLDILRHFYSFFYLIFNYILPPRENKKIYIVGMAPLDKFVFIFNRILKNVDYIYHTSWLYWDGGNYPKCNSIKTDVLRDEWCTFLSKANAIACVTPDVKNSISEYFDVKDKAYVVYHAYDPEIFHPAKVRKKDRKKLNIVYLGRLERNKGIEKLDEILSSDKESSYKIIGRGTLEPYVNKLTKEYDNIEYLGYFENKNDIAATLMYSDIILLPSMKILAWEELFGISLIEAMACGCIPIVTDHKGPKTILTDSRLKKLILSESLFIPRALELIDELYSNSAIRSELSEVCIKLSSEYTLEKIGELWVSIIYEKIANNQEAKL</sequence>
<dbReference type="SUPFAM" id="SSF53756">
    <property type="entry name" value="UDP-Glycosyltransferase/glycogen phosphorylase"/>
    <property type="match status" value="1"/>
</dbReference>
<feature type="domain" description="Glycosyl transferase family 1" evidence="1">
    <location>
        <begin position="182"/>
        <end position="338"/>
    </location>
</feature>
<dbReference type="GO" id="GO:1901135">
    <property type="term" value="P:carbohydrate derivative metabolic process"/>
    <property type="evidence" value="ECO:0007669"/>
    <property type="project" value="UniProtKB-ARBA"/>
</dbReference>
<dbReference type="CDD" id="cd03801">
    <property type="entry name" value="GT4_PimA-like"/>
    <property type="match status" value="1"/>
</dbReference>
<evidence type="ECO:0000313" key="2">
    <source>
        <dbReference type="EMBL" id="ANF29871.1"/>
    </source>
</evidence>
<proteinExistence type="predicted"/>
<dbReference type="EMBL" id="KX117077">
    <property type="protein sequence ID" value="ANF29871.1"/>
    <property type="molecule type" value="Genomic_DNA"/>
</dbReference>
<keyword evidence="2" id="KW-0808">Transferase</keyword>
<dbReference type="Pfam" id="PF00534">
    <property type="entry name" value="Glycos_transf_1"/>
    <property type="match status" value="1"/>
</dbReference>